<evidence type="ECO:0000259" key="7">
    <source>
        <dbReference type="Pfam" id="PF00082"/>
    </source>
</evidence>
<evidence type="ECO:0000256" key="4">
    <source>
        <dbReference type="ARBA" id="ARBA00023157"/>
    </source>
</evidence>
<dbReference type="PANTHER" id="PTHR42884:SF23">
    <property type="entry name" value="FURIN-LIKE PROTEASE 2"/>
    <property type="match status" value="1"/>
</dbReference>
<dbReference type="GO" id="GO:0005802">
    <property type="term" value="C:trans-Golgi network"/>
    <property type="evidence" value="ECO:0007669"/>
    <property type="project" value="TreeGrafter"/>
</dbReference>
<gene>
    <name evidence="8" type="ORF">KP79_PYT23957</name>
</gene>
<evidence type="ECO:0000256" key="6">
    <source>
        <dbReference type="PROSITE-ProRule" id="PRU01240"/>
    </source>
</evidence>
<keyword evidence="9" id="KW-1185">Reference proteome</keyword>
<evidence type="ECO:0000313" key="9">
    <source>
        <dbReference type="Proteomes" id="UP000242188"/>
    </source>
</evidence>
<dbReference type="GO" id="GO:0000139">
    <property type="term" value="C:Golgi membrane"/>
    <property type="evidence" value="ECO:0007669"/>
    <property type="project" value="TreeGrafter"/>
</dbReference>
<evidence type="ECO:0000256" key="5">
    <source>
        <dbReference type="PIRSR" id="PIRSR615500-1"/>
    </source>
</evidence>
<dbReference type="InterPro" id="IPR000209">
    <property type="entry name" value="Peptidase_S8/S53_dom"/>
</dbReference>
<evidence type="ECO:0000256" key="1">
    <source>
        <dbReference type="ARBA" id="ARBA00022670"/>
    </source>
</evidence>
<dbReference type="InterPro" id="IPR023828">
    <property type="entry name" value="Peptidase_S8_Ser-AS"/>
</dbReference>
<dbReference type="OrthoDB" id="300641at2759"/>
<dbReference type="InterPro" id="IPR034182">
    <property type="entry name" value="Kexin/furin"/>
</dbReference>
<keyword evidence="4" id="KW-1015">Disulfide bond</keyword>
<protein>
    <submittedName>
        <fullName evidence="8">Neuroendocrine convertase 2</fullName>
    </submittedName>
</protein>
<dbReference type="InterPro" id="IPR022398">
    <property type="entry name" value="Peptidase_S8_His-AS"/>
</dbReference>
<reference evidence="8 9" key="1">
    <citation type="journal article" date="2017" name="Nat. Ecol. Evol.">
        <title>Scallop genome provides insights into evolution of bilaterian karyotype and development.</title>
        <authorList>
            <person name="Wang S."/>
            <person name="Zhang J."/>
            <person name="Jiao W."/>
            <person name="Li J."/>
            <person name="Xun X."/>
            <person name="Sun Y."/>
            <person name="Guo X."/>
            <person name="Huan P."/>
            <person name="Dong B."/>
            <person name="Zhang L."/>
            <person name="Hu X."/>
            <person name="Sun X."/>
            <person name="Wang J."/>
            <person name="Zhao C."/>
            <person name="Wang Y."/>
            <person name="Wang D."/>
            <person name="Huang X."/>
            <person name="Wang R."/>
            <person name="Lv J."/>
            <person name="Li Y."/>
            <person name="Zhang Z."/>
            <person name="Liu B."/>
            <person name="Lu W."/>
            <person name="Hui Y."/>
            <person name="Liang J."/>
            <person name="Zhou Z."/>
            <person name="Hou R."/>
            <person name="Li X."/>
            <person name="Liu Y."/>
            <person name="Li H."/>
            <person name="Ning X."/>
            <person name="Lin Y."/>
            <person name="Zhao L."/>
            <person name="Xing Q."/>
            <person name="Dou J."/>
            <person name="Li Y."/>
            <person name="Mao J."/>
            <person name="Guo H."/>
            <person name="Dou H."/>
            <person name="Li T."/>
            <person name="Mu C."/>
            <person name="Jiang W."/>
            <person name="Fu Q."/>
            <person name="Fu X."/>
            <person name="Miao Y."/>
            <person name="Liu J."/>
            <person name="Yu Q."/>
            <person name="Li R."/>
            <person name="Liao H."/>
            <person name="Li X."/>
            <person name="Kong Y."/>
            <person name="Jiang Z."/>
            <person name="Chourrout D."/>
            <person name="Li R."/>
            <person name="Bao Z."/>
        </authorList>
    </citation>
    <scope>NUCLEOTIDE SEQUENCE [LARGE SCALE GENOMIC DNA]</scope>
    <source>
        <strain evidence="8 9">PY_sf001</strain>
    </source>
</reference>
<dbReference type="PROSITE" id="PS00138">
    <property type="entry name" value="SUBTILASE_SER"/>
    <property type="match status" value="1"/>
</dbReference>
<feature type="domain" description="Peptidase S8/S53" evidence="7">
    <location>
        <begin position="114"/>
        <end position="347"/>
    </location>
</feature>
<name>A0A210QK86_MIZYE</name>
<dbReference type="Gene3D" id="3.40.50.200">
    <property type="entry name" value="Peptidase S8/S53 domain"/>
    <property type="match status" value="1"/>
</dbReference>
<dbReference type="InterPro" id="IPR036852">
    <property type="entry name" value="Peptidase_S8/S53_dom_sf"/>
</dbReference>
<feature type="active site" description="Charge relay system" evidence="5 6">
    <location>
        <position position="123"/>
    </location>
</feature>
<dbReference type="GO" id="GO:0004252">
    <property type="term" value="F:serine-type endopeptidase activity"/>
    <property type="evidence" value="ECO:0007669"/>
    <property type="project" value="UniProtKB-UniRule"/>
</dbReference>
<dbReference type="SUPFAM" id="SSF52743">
    <property type="entry name" value="Subtilisin-like"/>
    <property type="match status" value="1"/>
</dbReference>
<evidence type="ECO:0000313" key="8">
    <source>
        <dbReference type="EMBL" id="OWF49164.1"/>
    </source>
</evidence>
<dbReference type="STRING" id="6573.A0A210QK86"/>
<sequence length="348" mass="37932">MTNDWILQSSADKEAVEELLNDTKFRVIDEIVSGYFWVKQLRNSVDRSSSVSTAVIKRCDHIISFERQKKRKINLRSTGITMNDPLWNKQWYLNDVRAIPSMNIQKAWAKGFTGKGVVIGIVDGGVDVTHPDLSNKVKRSLSYDFIENDNDPSPAYRESHGTKCAGIVVAARNNRNCIVGASFGSTFANLRISDNFGSTPVTESRALVHKYDEIHIYSNSWGVIEGLGFEQQPPVVENAISAAVQKGRNGLGSIFLWASGNGGTNDNCNCDGYAKSINVISIASVSENQYAGYYSEYCSAILASCYSGDDVQYDILTTDIGGSCTNFSGTSASTPLSAAVIALVLEAK</sequence>
<dbReference type="InterPro" id="IPR015500">
    <property type="entry name" value="Peptidase_S8_subtilisin-rel"/>
</dbReference>
<dbReference type="AlphaFoldDB" id="A0A210QK86"/>
<accession>A0A210QK86</accession>
<dbReference type="Proteomes" id="UP000242188">
    <property type="component" value="Unassembled WGS sequence"/>
</dbReference>
<feature type="active site" description="Charge relay system" evidence="5 6">
    <location>
        <position position="331"/>
    </location>
</feature>
<organism evidence="8 9">
    <name type="scientific">Mizuhopecten yessoensis</name>
    <name type="common">Japanese scallop</name>
    <name type="synonym">Patinopecten yessoensis</name>
    <dbReference type="NCBI Taxonomy" id="6573"/>
    <lineage>
        <taxon>Eukaryota</taxon>
        <taxon>Metazoa</taxon>
        <taxon>Spiralia</taxon>
        <taxon>Lophotrochozoa</taxon>
        <taxon>Mollusca</taxon>
        <taxon>Bivalvia</taxon>
        <taxon>Autobranchia</taxon>
        <taxon>Pteriomorphia</taxon>
        <taxon>Pectinida</taxon>
        <taxon>Pectinoidea</taxon>
        <taxon>Pectinidae</taxon>
        <taxon>Mizuhopecten</taxon>
    </lineage>
</organism>
<comment type="similarity">
    <text evidence="6">Belongs to the peptidase S8 family.</text>
</comment>
<evidence type="ECO:0000256" key="2">
    <source>
        <dbReference type="ARBA" id="ARBA00022801"/>
    </source>
</evidence>
<proteinExistence type="inferred from homology"/>
<dbReference type="PROSITE" id="PS51892">
    <property type="entry name" value="SUBTILASE"/>
    <property type="match status" value="1"/>
</dbReference>
<dbReference type="PROSITE" id="PS00137">
    <property type="entry name" value="SUBTILASE_HIS"/>
    <property type="match status" value="1"/>
</dbReference>
<keyword evidence="1 6" id="KW-0645">Protease</keyword>
<feature type="active site" description="Charge relay system" evidence="5 6">
    <location>
        <position position="160"/>
    </location>
</feature>
<dbReference type="Pfam" id="PF00082">
    <property type="entry name" value="Peptidase_S8"/>
    <property type="match status" value="1"/>
</dbReference>
<dbReference type="GO" id="GO:0016485">
    <property type="term" value="P:protein processing"/>
    <property type="evidence" value="ECO:0007669"/>
    <property type="project" value="TreeGrafter"/>
</dbReference>
<dbReference type="CDD" id="cd04059">
    <property type="entry name" value="Peptidases_S8_Protein_convertases_Kexins_Furin-like"/>
    <property type="match status" value="1"/>
</dbReference>
<evidence type="ECO:0000256" key="3">
    <source>
        <dbReference type="ARBA" id="ARBA00022825"/>
    </source>
</evidence>
<keyword evidence="3 6" id="KW-0720">Serine protease</keyword>
<comment type="caution">
    <text evidence="8">The sequence shown here is derived from an EMBL/GenBank/DDBJ whole genome shotgun (WGS) entry which is preliminary data.</text>
</comment>
<keyword evidence="2 6" id="KW-0378">Hydrolase</keyword>
<dbReference type="PANTHER" id="PTHR42884">
    <property type="entry name" value="PROPROTEIN CONVERTASE SUBTILISIN/KEXIN-RELATED"/>
    <property type="match status" value="1"/>
</dbReference>
<dbReference type="PRINTS" id="PR00723">
    <property type="entry name" value="SUBTILISIN"/>
</dbReference>
<dbReference type="EMBL" id="NEDP02003225">
    <property type="protein sequence ID" value="OWF49164.1"/>
    <property type="molecule type" value="Genomic_DNA"/>
</dbReference>